<feature type="compositionally biased region" description="Acidic residues" evidence="1">
    <location>
        <begin position="64"/>
        <end position="73"/>
    </location>
</feature>
<evidence type="ECO:0000256" key="1">
    <source>
        <dbReference type="SAM" id="MobiDB-lite"/>
    </source>
</evidence>
<proteinExistence type="predicted"/>
<name>A0A448XIK1_9PLAT</name>
<accession>A0A448XIK1</accession>
<organism evidence="2 3">
    <name type="scientific">Protopolystoma xenopodis</name>
    <dbReference type="NCBI Taxonomy" id="117903"/>
    <lineage>
        <taxon>Eukaryota</taxon>
        <taxon>Metazoa</taxon>
        <taxon>Spiralia</taxon>
        <taxon>Lophotrochozoa</taxon>
        <taxon>Platyhelminthes</taxon>
        <taxon>Monogenea</taxon>
        <taxon>Polyopisthocotylea</taxon>
        <taxon>Polystomatidea</taxon>
        <taxon>Polystomatidae</taxon>
        <taxon>Protopolystoma</taxon>
    </lineage>
</organism>
<evidence type="ECO:0000313" key="3">
    <source>
        <dbReference type="Proteomes" id="UP000784294"/>
    </source>
</evidence>
<feature type="compositionally biased region" description="Polar residues" evidence="1">
    <location>
        <begin position="74"/>
        <end position="89"/>
    </location>
</feature>
<sequence>MTDKSFAPFHLSQKRLPCKPCYHDCSSKAIRELIKRNPSSSSGGIDLRISSPNNFTRNGKYVDDFESGVESDESGNTQNVADISSQSRQNDLKSKEEDTEKFQDDARQSPVFEEGNFKWIKK</sequence>
<gene>
    <name evidence="2" type="ORF">PXEA_LOCUS30969</name>
</gene>
<dbReference type="EMBL" id="CAAALY010255242">
    <property type="protein sequence ID" value="VEL37529.1"/>
    <property type="molecule type" value="Genomic_DNA"/>
</dbReference>
<comment type="caution">
    <text evidence="2">The sequence shown here is derived from an EMBL/GenBank/DDBJ whole genome shotgun (WGS) entry which is preliminary data.</text>
</comment>
<dbReference type="AlphaFoldDB" id="A0A448XIK1"/>
<keyword evidence="3" id="KW-1185">Reference proteome</keyword>
<dbReference type="Proteomes" id="UP000784294">
    <property type="component" value="Unassembled WGS sequence"/>
</dbReference>
<evidence type="ECO:0000313" key="2">
    <source>
        <dbReference type="EMBL" id="VEL37529.1"/>
    </source>
</evidence>
<feature type="compositionally biased region" description="Basic and acidic residues" evidence="1">
    <location>
        <begin position="90"/>
        <end position="107"/>
    </location>
</feature>
<protein>
    <submittedName>
        <fullName evidence="2">Uncharacterized protein</fullName>
    </submittedName>
</protein>
<feature type="region of interest" description="Disordered" evidence="1">
    <location>
        <begin position="35"/>
        <end position="122"/>
    </location>
</feature>
<reference evidence="2" key="1">
    <citation type="submission" date="2018-11" db="EMBL/GenBank/DDBJ databases">
        <authorList>
            <consortium name="Pathogen Informatics"/>
        </authorList>
    </citation>
    <scope>NUCLEOTIDE SEQUENCE</scope>
</reference>